<sequence>MKRHFLRTGLTAVGALAAWGLAPSAWAGIPVAGAIVYGPLSAATVPTLGEWSLLLLALLVMAVAYRALRDRVDSRLLTHLLLGGGLAAGGLASGHWVQSVQAVVPGVTMTSASGGTVNVSVIGAPVMVTNGTAVSQQIKSLTTNTPGVSWVAPDSGSPQCLVGTVVAAGASCYVQLAGPPV</sequence>
<feature type="transmembrane region" description="Helical" evidence="1">
    <location>
        <begin position="80"/>
        <end position="97"/>
    </location>
</feature>
<keyword evidence="1" id="KW-0812">Transmembrane</keyword>
<accession>A0ABV6PUJ1</accession>
<feature type="transmembrane region" description="Helical" evidence="1">
    <location>
        <begin position="51"/>
        <end position="68"/>
    </location>
</feature>
<dbReference type="InterPro" id="IPR026442">
    <property type="entry name" value="IPTL_CTERM"/>
</dbReference>
<evidence type="ECO:0000259" key="2">
    <source>
        <dbReference type="Pfam" id="PF18203"/>
    </source>
</evidence>
<comment type="caution">
    <text evidence="3">The sequence shown here is derived from an EMBL/GenBank/DDBJ whole genome shotgun (WGS) entry which is preliminary data.</text>
</comment>
<protein>
    <submittedName>
        <fullName evidence="3">Midcut-by-XrtH protein</fullName>
    </submittedName>
</protein>
<dbReference type="RefSeq" id="WP_377483710.1">
    <property type="nucleotide sequence ID" value="NZ_JBHLTN010000027.1"/>
</dbReference>
<keyword evidence="1" id="KW-1133">Transmembrane helix</keyword>
<dbReference type="NCBIfam" id="TIGR04174">
    <property type="entry name" value="IPTL_CTERM"/>
    <property type="match status" value="1"/>
</dbReference>
<dbReference type="EMBL" id="JBHLTN010000027">
    <property type="protein sequence ID" value="MFC0593491.1"/>
    <property type="molecule type" value="Genomic_DNA"/>
</dbReference>
<keyword evidence="1" id="KW-0472">Membrane</keyword>
<dbReference type="NCBIfam" id="NF033207">
    <property type="entry name" value="midcut_by_XrtH"/>
    <property type="match status" value="1"/>
</dbReference>
<evidence type="ECO:0000256" key="1">
    <source>
        <dbReference type="SAM" id="Phobius"/>
    </source>
</evidence>
<proteinExistence type="predicted"/>
<organism evidence="3 4">
    <name type="scientific">Ottowia pentelensis</name>
    <dbReference type="NCBI Taxonomy" id="511108"/>
    <lineage>
        <taxon>Bacteria</taxon>
        <taxon>Pseudomonadati</taxon>
        <taxon>Pseudomonadota</taxon>
        <taxon>Betaproteobacteria</taxon>
        <taxon>Burkholderiales</taxon>
        <taxon>Comamonadaceae</taxon>
        <taxon>Ottowia</taxon>
    </lineage>
</organism>
<dbReference type="Pfam" id="PF18203">
    <property type="entry name" value="IPTL-CTERM"/>
    <property type="match status" value="1"/>
</dbReference>
<evidence type="ECO:0000313" key="3">
    <source>
        <dbReference type="EMBL" id="MFC0593491.1"/>
    </source>
</evidence>
<evidence type="ECO:0000313" key="4">
    <source>
        <dbReference type="Proteomes" id="UP001589834"/>
    </source>
</evidence>
<name>A0ABV6PUJ1_9BURK</name>
<keyword evidence="4" id="KW-1185">Reference proteome</keyword>
<gene>
    <name evidence="3" type="ORF">ACFFGG_13120</name>
</gene>
<reference evidence="3 4" key="1">
    <citation type="submission" date="2024-09" db="EMBL/GenBank/DDBJ databases">
        <authorList>
            <person name="Sun Q."/>
            <person name="Mori K."/>
        </authorList>
    </citation>
    <scope>NUCLEOTIDE SEQUENCE [LARGE SCALE GENOMIC DNA]</scope>
    <source>
        <strain evidence="3 4">NCAIM B.02336</strain>
    </source>
</reference>
<feature type="domain" description="IPTL-CTERM protein sorting" evidence="2">
    <location>
        <begin position="45"/>
        <end position="69"/>
    </location>
</feature>
<dbReference type="Proteomes" id="UP001589834">
    <property type="component" value="Unassembled WGS sequence"/>
</dbReference>